<dbReference type="InterPro" id="IPR011004">
    <property type="entry name" value="Trimer_LpxA-like_sf"/>
</dbReference>
<sequence>MGVTKRPGVAVVGSGYWGRNLVRNFRELGALVRVCDRDEEVLRLFRESAPGVPTGVSLSGVLADEAVRGVVLATPAEMHFTQAREALLAGRHVFVEKPLALDADEGRELAGLAQERGLVLMVGHLLRYHPAFERLAELVDAGALGRINYIYSRRLNLGKIRREENSLWSFAPHDISMILALAGEEPENVMAVGGNYLHRRIADVTVTHLDFPSGLKAHVFVSWLHPFKEQRLVVVGERAMAVFDDTRPWSEKLALYPHRIDWEGHMPVPTRAEPVYEPVAEAEPLRRECLHFLDCIAQGARPRTDGDEGVRVLRVLNEAQRSLESGPAKGAAHRRSGVAPSATVHESAYVDDGAHIGSGTVVWHFSHVMTGTEIGAGCRIGQNVCLGPDVRIGNGCKIQNNVSVYRGVTLEDDVFCGPSMVFTNVFNPRSHVPRMHEVRETLVRRGATLGANCTIVCGVTIGRHAFVGAGAVVTHSVPDHALVMGNPARQAGWMCACGERLDDSLTCSACGTRHRRNGAGLSALQQDSENSAALRGPYGDTQ</sequence>
<dbReference type="SUPFAM" id="SSF55347">
    <property type="entry name" value="Glyceraldehyde-3-phosphate dehydrogenase-like, C-terminal domain"/>
    <property type="match status" value="1"/>
</dbReference>
<dbReference type="RefSeq" id="WP_167942057.1">
    <property type="nucleotide sequence ID" value="NZ_JAATJA010000003.1"/>
</dbReference>
<protein>
    <submittedName>
        <fullName evidence="4">UDP-2-acetamido-3-amino-2,3-dideoxy-glucuronate N-acetyltransferase</fullName>
        <ecNumber evidence="4">2.3.1.201</ecNumber>
    </submittedName>
</protein>
<evidence type="ECO:0000256" key="1">
    <source>
        <dbReference type="SAM" id="MobiDB-lite"/>
    </source>
</evidence>
<dbReference type="EMBL" id="JAATJA010000003">
    <property type="protein sequence ID" value="NJB68963.1"/>
    <property type="molecule type" value="Genomic_DNA"/>
</dbReference>
<proteinExistence type="predicted"/>
<dbReference type="InterPro" id="IPR051450">
    <property type="entry name" value="Gfo/Idh/MocA_Oxidoreductases"/>
</dbReference>
<accession>A0A846QRG9</accession>
<dbReference type="GO" id="GO:0000166">
    <property type="term" value="F:nucleotide binding"/>
    <property type="evidence" value="ECO:0007669"/>
    <property type="project" value="InterPro"/>
</dbReference>
<dbReference type="Pfam" id="PF22725">
    <property type="entry name" value="GFO_IDH_MocA_C3"/>
    <property type="match status" value="1"/>
</dbReference>
<dbReference type="Proteomes" id="UP000580856">
    <property type="component" value="Unassembled WGS sequence"/>
</dbReference>
<evidence type="ECO:0000259" key="3">
    <source>
        <dbReference type="Pfam" id="PF22725"/>
    </source>
</evidence>
<evidence type="ECO:0000313" key="5">
    <source>
        <dbReference type="Proteomes" id="UP000580856"/>
    </source>
</evidence>
<dbReference type="InterPro" id="IPR055170">
    <property type="entry name" value="GFO_IDH_MocA-like_dom"/>
</dbReference>
<dbReference type="Gene3D" id="3.30.360.10">
    <property type="entry name" value="Dihydrodipicolinate Reductase, domain 2"/>
    <property type="match status" value="1"/>
</dbReference>
<feature type="domain" description="Gfo/Idh/MocA-like oxidoreductase N-terminal" evidence="2">
    <location>
        <begin position="9"/>
        <end position="124"/>
    </location>
</feature>
<dbReference type="PANTHER" id="PTHR43377:SF6">
    <property type="entry name" value="GFO_IDH_MOCA-LIKE OXIDOREDUCTASE N-TERMINAL DOMAIN-CONTAINING PROTEIN"/>
    <property type="match status" value="1"/>
</dbReference>
<dbReference type="InterPro" id="IPR036291">
    <property type="entry name" value="NAD(P)-bd_dom_sf"/>
</dbReference>
<dbReference type="GO" id="GO:0016746">
    <property type="term" value="F:acyltransferase activity"/>
    <property type="evidence" value="ECO:0007669"/>
    <property type="project" value="UniProtKB-KW"/>
</dbReference>
<dbReference type="CDD" id="cd03358">
    <property type="entry name" value="LbH_WxcM_N_like"/>
    <property type="match status" value="1"/>
</dbReference>
<name>A0A846QRG9_9BACT</name>
<feature type="domain" description="GFO/IDH/MocA-like oxidoreductase" evidence="3">
    <location>
        <begin position="132"/>
        <end position="241"/>
    </location>
</feature>
<dbReference type="InterPro" id="IPR001451">
    <property type="entry name" value="Hexapep"/>
</dbReference>
<dbReference type="SUPFAM" id="SSF51735">
    <property type="entry name" value="NAD(P)-binding Rossmann-fold domains"/>
    <property type="match status" value="1"/>
</dbReference>
<gene>
    <name evidence="4" type="ORF">GGQ74_002657</name>
</gene>
<dbReference type="InterPro" id="IPR000683">
    <property type="entry name" value="Gfo/Idh/MocA-like_OxRdtase_N"/>
</dbReference>
<dbReference type="PANTHER" id="PTHR43377">
    <property type="entry name" value="BILIVERDIN REDUCTASE A"/>
    <property type="match status" value="1"/>
</dbReference>
<keyword evidence="4" id="KW-0808">Transferase</keyword>
<evidence type="ECO:0000259" key="2">
    <source>
        <dbReference type="Pfam" id="PF01408"/>
    </source>
</evidence>
<dbReference type="Gene3D" id="2.160.10.10">
    <property type="entry name" value="Hexapeptide repeat proteins"/>
    <property type="match status" value="1"/>
</dbReference>
<dbReference type="AlphaFoldDB" id="A0A846QRG9"/>
<comment type="caution">
    <text evidence="4">The sequence shown here is derived from an EMBL/GenBank/DDBJ whole genome shotgun (WGS) entry which is preliminary data.</text>
</comment>
<keyword evidence="5" id="KW-1185">Reference proteome</keyword>
<feature type="region of interest" description="Disordered" evidence="1">
    <location>
        <begin position="521"/>
        <end position="542"/>
    </location>
</feature>
<reference evidence="4 5" key="1">
    <citation type="submission" date="2020-03" db="EMBL/GenBank/DDBJ databases">
        <title>Genomic Encyclopedia of Type Strains, Phase IV (KMG-IV): sequencing the most valuable type-strain genomes for metagenomic binning, comparative biology and taxonomic classification.</title>
        <authorList>
            <person name="Goeker M."/>
        </authorList>
    </citation>
    <scope>NUCLEOTIDE SEQUENCE [LARGE SCALE GENOMIC DNA]</scope>
    <source>
        <strain evidence="4 5">DSM 24233</strain>
    </source>
</reference>
<evidence type="ECO:0000313" key="4">
    <source>
        <dbReference type="EMBL" id="NJB68963.1"/>
    </source>
</evidence>
<dbReference type="SUPFAM" id="SSF51161">
    <property type="entry name" value="Trimeric LpxA-like enzymes"/>
    <property type="match status" value="1"/>
</dbReference>
<keyword evidence="4" id="KW-0012">Acyltransferase</keyword>
<organism evidence="4 5">
    <name type="scientific">Desulfobaculum xiamenense</name>
    <dbReference type="NCBI Taxonomy" id="995050"/>
    <lineage>
        <taxon>Bacteria</taxon>
        <taxon>Pseudomonadati</taxon>
        <taxon>Thermodesulfobacteriota</taxon>
        <taxon>Desulfovibrionia</taxon>
        <taxon>Desulfovibrionales</taxon>
        <taxon>Desulfovibrionaceae</taxon>
        <taxon>Desulfobaculum</taxon>
    </lineage>
</organism>
<dbReference type="EC" id="2.3.1.201" evidence="4"/>
<dbReference type="Gene3D" id="3.40.50.720">
    <property type="entry name" value="NAD(P)-binding Rossmann-like Domain"/>
    <property type="match status" value="1"/>
</dbReference>
<dbReference type="Pfam" id="PF01408">
    <property type="entry name" value="GFO_IDH_MocA"/>
    <property type="match status" value="1"/>
</dbReference>
<dbReference type="Pfam" id="PF00132">
    <property type="entry name" value="Hexapep"/>
    <property type="match status" value="2"/>
</dbReference>